<dbReference type="InterPro" id="IPR003593">
    <property type="entry name" value="AAA+_ATPase"/>
</dbReference>
<dbReference type="InterPro" id="IPR003439">
    <property type="entry name" value="ABC_transporter-like_ATP-bd"/>
</dbReference>
<dbReference type="PROSITE" id="PS00211">
    <property type="entry name" value="ABC_TRANSPORTER_1"/>
    <property type="match status" value="1"/>
</dbReference>
<dbReference type="PATRIC" id="fig|76731.3.peg.71"/>
<dbReference type="SUPFAM" id="SSF52540">
    <property type="entry name" value="P-loop containing nucleoside triphosphate hydrolases"/>
    <property type="match status" value="1"/>
</dbReference>
<proteinExistence type="inferred from homology"/>
<dbReference type="Pfam" id="PF00005">
    <property type="entry name" value="ABC_tran"/>
    <property type="match status" value="1"/>
</dbReference>
<dbReference type="Gene3D" id="3.40.50.300">
    <property type="entry name" value="P-loop containing nucleotide triphosphate hydrolases"/>
    <property type="match status" value="1"/>
</dbReference>
<name>A0A0U3L929_9BURK</name>
<comment type="similarity">
    <text evidence="1">Belongs to the ABC transporter superfamily.</text>
</comment>
<dbReference type="EMBL" id="CP013729">
    <property type="protein sequence ID" value="ALV04575.1"/>
    <property type="molecule type" value="Genomic_DNA"/>
</dbReference>
<dbReference type="PANTHER" id="PTHR42788">
    <property type="entry name" value="TAURINE IMPORT ATP-BINDING PROTEIN-RELATED"/>
    <property type="match status" value="1"/>
</dbReference>
<evidence type="ECO:0000256" key="4">
    <source>
        <dbReference type="ARBA" id="ARBA00022741"/>
    </source>
</evidence>
<dbReference type="RefSeq" id="WP_083525194.1">
    <property type="nucleotide sequence ID" value="NZ_CP013729.1"/>
</dbReference>
<dbReference type="PROSITE" id="PS50893">
    <property type="entry name" value="ABC_TRANSPORTER_2"/>
    <property type="match status" value="1"/>
</dbReference>
<dbReference type="KEGG" id="rdp:RD2015_69"/>
<dbReference type="GO" id="GO:0016887">
    <property type="term" value="F:ATP hydrolysis activity"/>
    <property type="evidence" value="ECO:0007669"/>
    <property type="project" value="InterPro"/>
</dbReference>
<keyword evidence="4" id="KW-0547">Nucleotide-binding</keyword>
<dbReference type="InterPro" id="IPR050166">
    <property type="entry name" value="ABC_transporter_ATP-bind"/>
</dbReference>
<keyword evidence="3" id="KW-1003">Cell membrane</keyword>
<dbReference type="PANTHER" id="PTHR42788:SF10">
    <property type="entry name" value="ABC TRANSPORTER ATP-BINDING PROTEIN"/>
    <property type="match status" value="1"/>
</dbReference>
<dbReference type="GO" id="GO:0005524">
    <property type="term" value="F:ATP binding"/>
    <property type="evidence" value="ECO:0007669"/>
    <property type="project" value="UniProtKB-KW"/>
</dbReference>
<evidence type="ECO:0000256" key="1">
    <source>
        <dbReference type="ARBA" id="ARBA00005417"/>
    </source>
</evidence>
<gene>
    <name evidence="7" type="ORF">RD2015_69</name>
</gene>
<accession>A0A0U3L929</accession>
<dbReference type="SMART" id="SM00382">
    <property type="entry name" value="AAA"/>
    <property type="match status" value="1"/>
</dbReference>
<protein>
    <submittedName>
        <fullName evidence="7">ABC transporter ATP-binding protein</fullName>
    </submittedName>
</protein>
<evidence type="ECO:0000313" key="7">
    <source>
        <dbReference type="EMBL" id="ALV04575.1"/>
    </source>
</evidence>
<dbReference type="InterPro" id="IPR017871">
    <property type="entry name" value="ABC_transporter-like_CS"/>
</dbReference>
<evidence type="ECO:0000256" key="2">
    <source>
        <dbReference type="ARBA" id="ARBA00022448"/>
    </source>
</evidence>
<dbReference type="STRING" id="76731.RD2015_69"/>
<dbReference type="AlphaFoldDB" id="A0A0U3L929"/>
<feature type="compositionally biased region" description="Low complexity" evidence="6">
    <location>
        <begin position="62"/>
        <end position="72"/>
    </location>
</feature>
<keyword evidence="5 7" id="KW-0067">ATP-binding</keyword>
<sequence length="333" mass="36052">MSARPEGLAPPPTSSQSSPQSSSASPSSPPSPALSPSLRSAGEDPAARLRLAVDARRPLPLPATLPASLPGTPHDREAEATPPDTAPVQPRLSVQGLSLDYRVGPRSIRATHRVDFDVMPGERFVLLGASGCGKSSLLKAVGGFLSPSEGRVLLDGQAVHGPGPDRMAVFQEFDQLPPWKTVLDNVAFPLTASRKLDKTRAREQARQWLERVGLAAFATAYPHQLSGGMKQRVAIARALALSPRMLLMDEPFAALDALTRRRMQEELLALWDQERFTLLFVTHSIEEALHVGHRILVLSPHPGRVRAEFNAQGLDAVQRQALGQRIEALLFES</sequence>
<organism evidence="7 8">
    <name type="scientific">Roseateles depolymerans</name>
    <dbReference type="NCBI Taxonomy" id="76731"/>
    <lineage>
        <taxon>Bacteria</taxon>
        <taxon>Pseudomonadati</taxon>
        <taxon>Pseudomonadota</taxon>
        <taxon>Betaproteobacteria</taxon>
        <taxon>Burkholderiales</taxon>
        <taxon>Sphaerotilaceae</taxon>
        <taxon>Roseateles</taxon>
    </lineage>
</organism>
<evidence type="ECO:0000313" key="8">
    <source>
        <dbReference type="Proteomes" id="UP000060699"/>
    </source>
</evidence>
<evidence type="ECO:0000256" key="6">
    <source>
        <dbReference type="SAM" id="MobiDB-lite"/>
    </source>
</evidence>
<evidence type="ECO:0000256" key="5">
    <source>
        <dbReference type="ARBA" id="ARBA00022840"/>
    </source>
</evidence>
<evidence type="ECO:0000256" key="3">
    <source>
        <dbReference type="ARBA" id="ARBA00022475"/>
    </source>
</evidence>
<keyword evidence="3" id="KW-0472">Membrane</keyword>
<dbReference type="Proteomes" id="UP000060699">
    <property type="component" value="Chromosome"/>
</dbReference>
<feature type="region of interest" description="Disordered" evidence="6">
    <location>
        <begin position="1"/>
        <end position="90"/>
    </location>
</feature>
<dbReference type="OrthoDB" id="9783039at2"/>
<feature type="compositionally biased region" description="Basic and acidic residues" evidence="6">
    <location>
        <begin position="41"/>
        <end position="57"/>
    </location>
</feature>
<reference evidence="7 8" key="1">
    <citation type="submission" date="2015-12" db="EMBL/GenBank/DDBJ databases">
        <title>Complete genome of Roseateles depolymerans KCTC 42856.</title>
        <authorList>
            <person name="Kim K.M."/>
        </authorList>
    </citation>
    <scope>NUCLEOTIDE SEQUENCE [LARGE SCALE GENOMIC DNA]</scope>
    <source>
        <strain evidence="7 8">KCTC 42856</strain>
    </source>
</reference>
<dbReference type="CDD" id="cd03293">
    <property type="entry name" value="ABC_NrtD_SsuB_transporters"/>
    <property type="match status" value="1"/>
</dbReference>
<dbReference type="InterPro" id="IPR027417">
    <property type="entry name" value="P-loop_NTPase"/>
</dbReference>
<keyword evidence="8" id="KW-1185">Reference proteome</keyword>
<feature type="compositionally biased region" description="Low complexity" evidence="6">
    <location>
        <begin position="14"/>
        <end position="26"/>
    </location>
</feature>
<keyword evidence="2" id="KW-0813">Transport</keyword>